<evidence type="ECO:0000313" key="3">
    <source>
        <dbReference type="Proteomes" id="UP000639772"/>
    </source>
</evidence>
<dbReference type="AlphaFoldDB" id="A0A835PWN0"/>
<gene>
    <name evidence="2" type="ORF">HPP92_020302</name>
</gene>
<organism evidence="2 3">
    <name type="scientific">Vanilla planifolia</name>
    <name type="common">Vanilla</name>
    <dbReference type="NCBI Taxonomy" id="51239"/>
    <lineage>
        <taxon>Eukaryota</taxon>
        <taxon>Viridiplantae</taxon>
        <taxon>Streptophyta</taxon>
        <taxon>Embryophyta</taxon>
        <taxon>Tracheophyta</taxon>
        <taxon>Spermatophyta</taxon>
        <taxon>Magnoliopsida</taxon>
        <taxon>Liliopsida</taxon>
        <taxon>Asparagales</taxon>
        <taxon>Orchidaceae</taxon>
        <taxon>Vanilloideae</taxon>
        <taxon>Vanilleae</taxon>
        <taxon>Vanilla</taxon>
    </lineage>
</organism>
<reference evidence="2 3" key="1">
    <citation type="journal article" date="2020" name="Nat. Food">
        <title>A phased Vanilla planifolia genome enables genetic improvement of flavour and production.</title>
        <authorList>
            <person name="Hasing T."/>
            <person name="Tang H."/>
            <person name="Brym M."/>
            <person name="Khazi F."/>
            <person name="Huang T."/>
            <person name="Chambers A.H."/>
        </authorList>
    </citation>
    <scope>NUCLEOTIDE SEQUENCE [LARGE SCALE GENOMIC DNA]</scope>
    <source>
        <tissue evidence="2">Leaf</tissue>
    </source>
</reference>
<protein>
    <submittedName>
        <fullName evidence="2">Uncharacterized protein</fullName>
    </submittedName>
</protein>
<accession>A0A835PWN0</accession>
<dbReference type="EMBL" id="JADCNM010000011">
    <property type="protein sequence ID" value="KAG0461826.1"/>
    <property type="molecule type" value="Genomic_DNA"/>
</dbReference>
<dbReference type="OrthoDB" id="5979581at2759"/>
<dbReference type="Proteomes" id="UP000639772">
    <property type="component" value="Chromosome 11"/>
</dbReference>
<sequence>MSYFPSSGSEEDEGVDEYRKGGYHAVRPGDPFGGGRLHCPEEAGVGKLFPPSGSYDTRCEVMMRRAILYLE</sequence>
<feature type="region of interest" description="Disordered" evidence="1">
    <location>
        <begin position="1"/>
        <end position="22"/>
    </location>
</feature>
<proteinExistence type="predicted"/>
<evidence type="ECO:0000256" key="1">
    <source>
        <dbReference type="SAM" id="MobiDB-lite"/>
    </source>
</evidence>
<name>A0A835PWN0_VANPL</name>
<evidence type="ECO:0000313" key="2">
    <source>
        <dbReference type="EMBL" id="KAG0461826.1"/>
    </source>
</evidence>
<comment type="caution">
    <text evidence="2">The sequence shown here is derived from an EMBL/GenBank/DDBJ whole genome shotgun (WGS) entry which is preliminary data.</text>
</comment>